<evidence type="ECO:0000313" key="3">
    <source>
        <dbReference type="EMBL" id="EPR30646.1"/>
    </source>
</evidence>
<dbReference type="InterPro" id="IPR000305">
    <property type="entry name" value="GIY-YIG_endonuc"/>
</dbReference>
<accession>S7T238</accession>
<dbReference type="PANTHER" id="PTHR34477:SF1">
    <property type="entry name" value="UPF0213 PROTEIN YHBQ"/>
    <property type="match status" value="1"/>
</dbReference>
<evidence type="ECO:0000313" key="4">
    <source>
        <dbReference type="Proteomes" id="UP000014975"/>
    </source>
</evidence>
<reference evidence="3 4" key="1">
    <citation type="journal article" date="2013" name="Genome Announc.">
        <title>Draft genome sequences for three mercury-methylating, sulfate-reducing bacteria.</title>
        <authorList>
            <person name="Brown S.D."/>
            <person name="Hurt R.A.Jr."/>
            <person name="Gilmour C.C."/>
            <person name="Elias D.A."/>
        </authorList>
    </citation>
    <scope>NUCLEOTIDE SEQUENCE [LARGE SCALE GENOMIC DNA]</scope>
    <source>
        <strain evidence="3 4">DSM 16529</strain>
    </source>
</reference>
<dbReference type="PATRIC" id="fig|1121439.3.peg.2750"/>
<dbReference type="AlphaFoldDB" id="S7T238"/>
<dbReference type="InterPro" id="IPR050190">
    <property type="entry name" value="UPF0213_domain"/>
</dbReference>
<dbReference type="eggNOG" id="COG2827">
    <property type="taxonomic scope" value="Bacteria"/>
</dbReference>
<dbReference type="EMBL" id="ATHI01000031">
    <property type="protein sequence ID" value="EPR30646.1"/>
    <property type="molecule type" value="Genomic_DNA"/>
</dbReference>
<dbReference type="RefSeq" id="WP_020888065.1">
    <property type="nucleotide sequence ID" value="NZ_ATHI01000031.1"/>
</dbReference>
<comment type="caution">
    <text evidence="3">The sequence shown here is derived from an EMBL/GenBank/DDBJ whole genome shotgun (WGS) entry which is preliminary data.</text>
</comment>
<dbReference type="PROSITE" id="PS50164">
    <property type="entry name" value="GIY_YIG"/>
    <property type="match status" value="1"/>
</dbReference>
<comment type="similarity">
    <text evidence="1">Belongs to the UPF0213 family.</text>
</comment>
<feature type="domain" description="GIY-YIG" evidence="2">
    <location>
        <begin position="1"/>
        <end position="78"/>
    </location>
</feature>
<dbReference type="SUPFAM" id="SSF82771">
    <property type="entry name" value="GIY-YIG endonuclease"/>
    <property type="match status" value="1"/>
</dbReference>
<protein>
    <submittedName>
        <fullName evidence="3">Excinuclease ABC C subunit domain protein</fullName>
    </submittedName>
</protein>
<dbReference type="CDD" id="cd10456">
    <property type="entry name" value="GIY-YIG_UPF0213"/>
    <property type="match status" value="1"/>
</dbReference>
<dbReference type="Proteomes" id="UP000014975">
    <property type="component" value="Unassembled WGS sequence"/>
</dbReference>
<dbReference type="InterPro" id="IPR035901">
    <property type="entry name" value="GIY-YIG_endonuc_sf"/>
</dbReference>
<dbReference type="STRING" id="1121439.dsat_1368"/>
<proteinExistence type="inferred from homology"/>
<evidence type="ECO:0000259" key="2">
    <source>
        <dbReference type="PROSITE" id="PS50164"/>
    </source>
</evidence>
<keyword evidence="4" id="KW-1185">Reference proteome</keyword>
<dbReference type="PANTHER" id="PTHR34477">
    <property type="entry name" value="UPF0213 PROTEIN YHBQ"/>
    <property type="match status" value="1"/>
</dbReference>
<organism evidence="3 4">
    <name type="scientific">Alkalidesulfovibrio alkalitolerans DSM 16529</name>
    <dbReference type="NCBI Taxonomy" id="1121439"/>
    <lineage>
        <taxon>Bacteria</taxon>
        <taxon>Pseudomonadati</taxon>
        <taxon>Thermodesulfobacteriota</taxon>
        <taxon>Desulfovibrionia</taxon>
        <taxon>Desulfovibrionales</taxon>
        <taxon>Desulfovibrionaceae</taxon>
        <taxon>Alkalidesulfovibrio</taxon>
    </lineage>
</organism>
<gene>
    <name evidence="3" type="ORF">dsat_1368</name>
</gene>
<name>S7T238_9BACT</name>
<sequence>MAWHVYLLECSDKTLYCGVTKDLDRRLAEHNGLSPGGARYTFSRRPVRLLAAACCRDRSSACALEARIKRLPRSRKLVAMREACQSFER</sequence>
<dbReference type="Pfam" id="PF01541">
    <property type="entry name" value="GIY-YIG"/>
    <property type="match status" value="1"/>
</dbReference>
<dbReference type="OrthoDB" id="287318at2"/>
<dbReference type="Gene3D" id="3.40.1440.10">
    <property type="entry name" value="GIY-YIG endonuclease"/>
    <property type="match status" value="1"/>
</dbReference>
<evidence type="ECO:0000256" key="1">
    <source>
        <dbReference type="ARBA" id="ARBA00007435"/>
    </source>
</evidence>